<keyword evidence="1" id="KW-0732">Signal</keyword>
<name>A0A1F5ZTN6_9BACT</name>
<feature type="signal peptide" evidence="1">
    <location>
        <begin position="1"/>
        <end position="27"/>
    </location>
</feature>
<organism evidence="2 3">
    <name type="scientific">Candidatus Gottesmanbacteria bacterium RIFCSPHIGHO2_02_FULL_39_14</name>
    <dbReference type="NCBI Taxonomy" id="1798383"/>
    <lineage>
        <taxon>Bacteria</taxon>
        <taxon>Candidatus Gottesmaniibacteriota</taxon>
    </lineage>
</organism>
<dbReference type="Proteomes" id="UP000176253">
    <property type="component" value="Unassembled WGS sequence"/>
</dbReference>
<protein>
    <submittedName>
        <fullName evidence="2">Uncharacterized protein</fullName>
    </submittedName>
</protein>
<sequence>MSHNFRKILSIALVALFALGAFGGAAAFGFATAKEPITGLYWIGQHAEGDLYPVSIDINDPNLRKNASVDVPIHGLNMTGATCKNRWTSLTVTDKGNDVFTMTEPNGNAIGRHIDCGYAKVLAAYAGLSKIGVYTMPTQVAATVEYLGPQSAYDFPGNWNDAWANIRLSNDGTKFTVTVLGQTNSMDAYVSDYHLGTCDAASFNDCTFSAPKGATFAEIGRWVKLTFGDVDDSSVEIGIVVP</sequence>
<evidence type="ECO:0000256" key="1">
    <source>
        <dbReference type="SAM" id="SignalP"/>
    </source>
</evidence>
<evidence type="ECO:0000313" key="3">
    <source>
        <dbReference type="Proteomes" id="UP000176253"/>
    </source>
</evidence>
<comment type="caution">
    <text evidence="2">The sequence shown here is derived from an EMBL/GenBank/DDBJ whole genome shotgun (WGS) entry which is preliminary data.</text>
</comment>
<dbReference type="AlphaFoldDB" id="A0A1F5ZTN6"/>
<dbReference type="EMBL" id="MFJM01000070">
    <property type="protein sequence ID" value="OGG15830.1"/>
    <property type="molecule type" value="Genomic_DNA"/>
</dbReference>
<gene>
    <name evidence="2" type="ORF">A3D78_02890</name>
</gene>
<evidence type="ECO:0000313" key="2">
    <source>
        <dbReference type="EMBL" id="OGG15830.1"/>
    </source>
</evidence>
<accession>A0A1F5ZTN6</accession>
<reference evidence="2 3" key="1">
    <citation type="journal article" date="2016" name="Nat. Commun.">
        <title>Thousands of microbial genomes shed light on interconnected biogeochemical processes in an aquifer system.</title>
        <authorList>
            <person name="Anantharaman K."/>
            <person name="Brown C.T."/>
            <person name="Hug L.A."/>
            <person name="Sharon I."/>
            <person name="Castelle C.J."/>
            <person name="Probst A.J."/>
            <person name="Thomas B.C."/>
            <person name="Singh A."/>
            <person name="Wilkins M.J."/>
            <person name="Karaoz U."/>
            <person name="Brodie E.L."/>
            <person name="Williams K.H."/>
            <person name="Hubbard S.S."/>
            <person name="Banfield J.F."/>
        </authorList>
    </citation>
    <scope>NUCLEOTIDE SEQUENCE [LARGE SCALE GENOMIC DNA]</scope>
</reference>
<proteinExistence type="predicted"/>
<feature type="chain" id="PRO_5009522929" evidence="1">
    <location>
        <begin position="28"/>
        <end position="242"/>
    </location>
</feature>